<organism evidence="2">
    <name type="scientific">Drosophila melanogaster sigmavirus</name>
    <dbReference type="NCBI Taxonomy" id="1094373"/>
    <lineage>
        <taxon>Viruses</taxon>
        <taxon>Riboviria</taxon>
        <taxon>Orthornavirae</taxon>
        <taxon>Negarnaviricota</taxon>
        <taxon>Haploviricotina</taxon>
        <taxon>Monjiviricetes</taxon>
        <taxon>Mononegavirales</taxon>
        <taxon>Rhabdoviridae</taxon>
        <taxon>Alpharhabdovirinae</taxon>
        <taxon>Sigmavirus</taxon>
        <taxon>Sigmavirus melanogaster</taxon>
    </lineage>
</organism>
<reference evidence="2" key="1">
    <citation type="submission" date="2018-05" db="EMBL/GenBank/DDBJ databases">
        <title>Lack of effect of Wolbachia wMel on the prevalence and abundance of the RNA virome of Drosophila melanogaster.</title>
        <authorList>
            <person name="Shi M."/>
            <person name="White V.L."/>
            <person name="Schlub T."/>
            <person name="Eden J.-S."/>
            <person name="Hoffmann A.A."/>
            <person name="Holmes E.C."/>
        </authorList>
    </citation>
    <scope>NUCLEOTIDE SEQUENCE</scope>
    <source>
        <strain evidence="1">COFplus27050</strain>
        <strain evidence="2">MARminus23478</strain>
    </source>
</reference>
<sequence>MNKMNQLVRFVKDTVAVRKPQSEDQLYLPIPSTIGGHEVDSPFAEPTAPTLGIIQSKCKRADWLIKSHLTITTNYEIKEWGTWDRAISDILDLYDGNPVFKPILLFVYYVLAYNARKIPGPSNGVRYGAYFDELTTVWHAIPELTNQETDYSYNHRVIHRKIQYVISFKIQMSSTKRRTSPIESFIEVTSEGLKHTPQFTTILDRARFVYSLTGGRYVIHPF</sequence>
<accession>A0A2Z4QKT5</accession>
<dbReference type="EMBL" id="MH384306">
    <property type="protein sequence ID" value="AWY11105.1"/>
    <property type="molecule type" value="Viral_cRNA"/>
</dbReference>
<proteinExistence type="predicted"/>
<evidence type="ECO:0000313" key="2">
    <source>
        <dbReference type="EMBL" id="AWY11105.1"/>
    </source>
</evidence>
<evidence type="ECO:0000313" key="1">
    <source>
        <dbReference type="EMBL" id="AWY11058.1"/>
    </source>
</evidence>
<dbReference type="EMBL" id="MH384277">
    <property type="protein sequence ID" value="AWY11058.1"/>
    <property type="molecule type" value="Viral_cRNA"/>
</dbReference>
<protein>
    <submittedName>
        <fullName evidence="2">Matrix protein</fullName>
    </submittedName>
</protein>
<name>A0A2Z4QKT5_9RHAB</name>